<evidence type="ECO:0000259" key="1">
    <source>
        <dbReference type="Pfam" id="PF00881"/>
    </source>
</evidence>
<proteinExistence type="predicted"/>
<name>A0A1H4YJH6_RHOJO</name>
<protein>
    <submittedName>
        <fullName evidence="2">Nitroreductase family protein</fullName>
    </submittedName>
</protein>
<sequence>MNSWSLSDIEVVSRAIVSAPSVHDTQPWDLRLDGTYAEITERRGFTDTPRADRVISCGAGVANVELALRALGRQIETDLLPDPRRPELVATVRSVGTTSPSSTDLRLFSAMARRRSHREAFADIPVPAATIADIVSAAETTGVRARLLAADEAPALADVLLYSADRVRHDPRHQRDLFPWTSHWLPRVGHESVDTIHTVVTRGVPDSARLAAAIEGETVLVFASGTQESIDLVRTGIAVERAWLTAVDARLGASILSYPLRVDDTAQRLARRLNLPGNPQLILRIGY</sequence>
<feature type="domain" description="Nitroreductase" evidence="1">
    <location>
        <begin position="112"/>
        <end position="287"/>
    </location>
</feature>
<dbReference type="InterPro" id="IPR029479">
    <property type="entry name" value="Nitroreductase"/>
</dbReference>
<dbReference type="RefSeq" id="WP_073364562.1">
    <property type="nucleotide sequence ID" value="NZ_FNTL01000004.1"/>
</dbReference>
<reference evidence="3" key="1">
    <citation type="submission" date="2016-10" db="EMBL/GenBank/DDBJ databases">
        <authorList>
            <person name="Varghese N."/>
        </authorList>
    </citation>
    <scope>NUCLEOTIDE SEQUENCE [LARGE SCALE GENOMIC DNA]</scope>
    <source>
        <strain evidence="3">DSM 44719</strain>
    </source>
</reference>
<evidence type="ECO:0000313" key="2">
    <source>
        <dbReference type="EMBL" id="SED18063.1"/>
    </source>
</evidence>
<dbReference type="SUPFAM" id="SSF55469">
    <property type="entry name" value="FMN-dependent nitroreductase-like"/>
    <property type="match status" value="1"/>
</dbReference>
<gene>
    <name evidence="2" type="ORF">SAMN04490220_3733</name>
</gene>
<accession>A0A1H4YJH6</accession>
<organism evidence="2 3">
    <name type="scientific">Rhodococcus jostii</name>
    <dbReference type="NCBI Taxonomy" id="132919"/>
    <lineage>
        <taxon>Bacteria</taxon>
        <taxon>Bacillati</taxon>
        <taxon>Actinomycetota</taxon>
        <taxon>Actinomycetes</taxon>
        <taxon>Mycobacteriales</taxon>
        <taxon>Nocardiaceae</taxon>
        <taxon>Rhodococcus</taxon>
    </lineage>
</organism>
<dbReference type="OrthoDB" id="8156917at2"/>
<evidence type="ECO:0000313" key="3">
    <source>
        <dbReference type="Proteomes" id="UP000183407"/>
    </source>
</evidence>
<dbReference type="EMBL" id="FNTL01000004">
    <property type="protein sequence ID" value="SED18063.1"/>
    <property type="molecule type" value="Genomic_DNA"/>
</dbReference>
<dbReference type="GO" id="GO:0016491">
    <property type="term" value="F:oxidoreductase activity"/>
    <property type="evidence" value="ECO:0007669"/>
    <property type="project" value="InterPro"/>
</dbReference>
<dbReference type="Pfam" id="PF00881">
    <property type="entry name" value="Nitroreductase"/>
    <property type="match status" value="1"/>
</dbReference>
<dbReference type="Proteomes" id="UP000183407">
    <property type="component" value="Unassembled WGS sequence"/>
</dbReference>
<dbReference type="InterPro" id="IPR000415">
    <property type="entry name" value="Nitroreductase-like"/>
</dbReference>
<dbReference type="Gene3D" id="3.40.109.10">
    <property type="entry name" value="NADH Oxidase"/>
    <property type="match status" value="1"/>
</dbReference>
<dbReference type="AlphaFoldDB" id="A0A1H4YJH6"/>